<keyword evidence="2" id="KW-1185">Reference proteome</keyword>
<dbReference type="RefSeq" id="WP_139175878.1">
    <property type="nucleotide sequence ID" value="NZ_FNPB01000015.1"/>
</dbReference>
<dbReference type="GO" id="GO:0008168">
    <property type="term" value="F:methyltransferase activity"/>
    <property type="evidence" value="ECO:0007669"/>
    <property type="project" value="UniProtKB-KW"/>
</dbReference>
<dbReference type="AlphaFoldDB" id="A0A1H3JQP0"/>
<keyword evidence="1" id="KW-0489">Methyltransferase</keyword>
<dbReference type="EMBL" id="FNPB01000015">
    <property type="protein sequence ID" value="SDY42252.1"/>
    <property type="molecule type" value="Genomic_DNA"/>
</dbReference>
<evidence type="ECO:0000313" key="1">
    <source>
        <dbReference type="EMBL" id="SDY42252.1"/>
    </source>
</evidence>
<dbReference type="SUPFAM" id="SSF53335">
    <property type="entry name" value="S-adenosyl-L-methionine-dependent methyltransferases"/>
    <property type="match status" value="1"/>
</dbReference>
<dbReference type="OrthoDB" id="308318at2157"/>
<reference evidence="2" key="1">
    <citation type="submission" date="2016-10" db="EMBL/GenBank/DDBJ databases">
        <authorList>
            <person name="Varghese N."/>
            <person name="Submissions S."/>
        </authorList>
    </citation>
    <scope>NUCLEOTIDE SEQUENCE [LARGE SCALE GENOMIC DNA]</scope>
    <source>
        <strain evidence="2">CGMCC 1.10118</strain>
    </source>
</reference>
<proteinExistence type="predicted"/>
<dbReference type="InterPro" id="IPR029063">
    <property type="entry name" value="SAM-dependent_MTases_sf"/>
</dbReference>
<dbReference type="STRING" id="660517.SAMN04487946_1156"/>
<sequence>MNHRLYELYNRVIGIVQEQGVVELFKQSTHHLHNHYVAPKLPRTTANYNGIKVQAARYFDPYLSWRNKDLPNYESGIVSGLEEHVRPGDRIAIVGGGWGVTAVKAAQETGSTGEVIVYEGSIQEVKHVEDTIKKNDVQNRVEVIHSIVGPHISLRGKPGEASQISPEELPECDVLELDCEGSEIEILENLFIRPRAIVVETHGINGAPSSKVEDLLKNLSYSITSKQIADKGNTEMCIENDIYVLAAVQE</sequence>
<gene>
    <name evidence="1" type="ORF">SAMN04487946_1156</name>
</gene>
<protein>
    <submittedName>
        <fullName evidence="1">Methyltransferase FkbM domain-containing protein</fullName>
    </submittedName>
</protein>
<accession>A0A1H3JQP0</accession>
<name>A0A1H3JQP0_9EURY</name>
<evidence type="ECO:0000313" key="2">
    <source>
        <dbReference type="Proteomes" id="UP000199170"/>
    </source>
</evidence>
<keyword evidence="1" id="KW-0808">Transferase</keyword>
<dbReference type="Gene3D" id="3.40.50.150">
    <property type="entry name" value="Vaccinia Virus protein VP39"/>
    <property type="match status" value="1"/>
</dbReference>
<organism evidence="1 2">
    <name type="scientific">Halobellus clavatus</name>
    <dbReference type="NCBI Taxonomy" id="660517"/>
    <lineage>
        <taxon>Archaea</taxon>
        <taxon>Methanobacteriati</taxon>
        <taxon>Methanobacteriota</taxon>
        <taxon>Stenosarchaea group</taxon>
        <taxon>Halobacteria</taxon>
        <taxon>Halobacteriales</taxon>
        <taxon>Haloferacaceae</taxon>
        <taxon>Halobellus</taxon>
    </lineage>
</organism>
<dbReference type="Proteomes" id="UP000199170">
    <property type="component" value="Unassembled WGS sequence"/>
</dbReference>
<dbReference type="GO" id="GO:0032259">
    <property type="term" value="P:methylation"/>
    <property type="evidence" value="ECO:0007669"/>
    <property type="project" value="UniProtKB-KW"/>
</dbReference>